<evidence type="ECO:0000256" key="4">
    <source>
        <dbReference type="ARBA" id="ARBA00022475"/>
    </source>
</evidence>
<evidence type="ECO:0000256" key="1">
    <source>
        <dbReference type="ARBA" id="ARBA00004651"/>
    </source>
</evidence>
<keyword evidence="5 8" id="KW-0812">Transmembrane</keyword>
<dbReference type="Pfam" id="PF02687">
    <property type="entry name" value="FtsX"/>
    <property type="match status" value="1"/>
</dbReference>
<protein>
    <submittedName>
        <fullName evidence="11">Lipoprotein-releasing ABC transporter permease subunit LolE</fullName>
    </submittedName>
</protein>
<comment type="similarity">
    <text evidence="2">Belongs to the ABC-4 integral membrane protein family. LolC/E subfamily.</text>
</comment>
<dbReference type="InterPro" id="IPR003838">
    <property type="entry name" value="ABC3_permease_C"/>
</dbReference>
<evidence type="ECO:0000256" key="7">
    <source>
        <dbReference type="ARBA" id="ARBA00023136"/>
    </source>
</evidence>
<dbReference type="NCBIfam" id="TIGR02212">
    <property type="entry name" value="lolCE"/>
    <property type="match status" value="1"/>
</dbReference>
<evidence type="ECO:0000259" key="9">
    <source>
        <dbReference type="Pfam" id="PF02687"/>
    </source>
</evidence>
<gene>
    <name evidence="11" type="primary">lolE</name>
    <name evidence="11" type="ORF">WNY77_18670</name>
</gene>
<feature type="transmembrane region" description="Helical" evidence="8">
    <location>
        <begin position="378"/>
        <end position="397"/>
    </location>
</feature>
<evidence type="ECO:0000259" key="10">
    <source>
        <dbReference type="Pfam" id="PF12704"/>
    </source>
</evidence>
<keyword evidence="3" id="KW-0813">Transport</keyword>
<keyword evidence="7 8" id="KW-0472">Membrane</keyword>
<dbReference type="PANTHER" id="PTHR30489">
    <property type="entry name" value="LIPOPROTEIN-RELEASING SYSTEM TRANSMEMBRANE PROTEIN LOLE"/>
    <property type="match status" value="1"/>
</dbReference>
<keyword evidence="12" id="KW-1185">Reference proteome</keyword>
<dbReference type="RefSeq" id="WP_033185377.1">
    <property type="nucleotide sequence ID" value="NZ_JBBMQS010000014.1"/>
</dbReference>
<keyword evidence="4" id="KW-1003">Cell membrane</keyword>
<dbReference type="InterPro" id="IPR051447">
    <property type="entry name" value="Lipoprotein-release_system"/>
</dbReference>
<dbReference type="InterPro" id="IPR025857">
    <property type="entry name" value="MacB_PCD"/>
</dbReference>
<dbReference type="Pfam" id="PF12704">
    <property type="entry name" value="MacB_PCD"/>
    <property type="match status" value="1"/>
</dbReference>
<dbReference type="EMBL" id="JBBMQS010000014">
    <property type="protein sequence ID" value="MEM5499441.1"/>
    <property type="molecule type" value="Genomic_DNA"/>
</dbReference>
<evidence type="ECO:0000313" key="11">
    <source>
        <dbReference type="EMBL" id="MEM5499441.1"/>
    </source>
</evidence>
<feature type="transmembrane region" description="Helical" evidence="8">
    <location>
        <begin position="268"/>
        <end position="293"/>
    </location>
</feature>
<organism evidence="11 12">
    <name type="scientific">Paraglaciecola mesophila</name>
    <dbReference type="NCBI Taxonomy" id="197222"/>
    <lineage>
        <taxon>Bacteria</taxon>
        <taxon>Pseudomonadati</taxon>
        <taxon>Pseudomonadota</taxon>
        <taxon>Gammaproteobacteria</taxon>
        <taxon>Alteromonadales</taxon>
        <taxon>Alteromonadaceae</taxon>
        <taxon>Paraglaciecola</taxon>
    </lineage>
</organism>
<feature type="domain" description="ABC3 transporter permease C-terminal" evidence="9">
    <location>
        <begin position="272"/>
        <end position="405"/>
    </location>
</feature>
<comment type="caution">
    <text evidence="11">The sequence shown here is derived from an EMBL/GenBank/DDBJ whole genome shotgun (WGS) entry which is preliminary data.</text>
</comment>
<accession>A0ABU9SZX8</accession>
<comment type="subcellular location">
    <subcellularLocation>
        <location evidence="1">Cell membrane</location>
        <topology evidence="1">Multi-pass membrane protein</topology>
    </subcellularLocation>
</comment>
<dbReference type="PANTHER" id="PTHR30489:SF0">
    <property type="entry name" value="LIPOPROTEIN-RELEASING SYSTEM TRANSMEMBRANE PROTEIN LOLE"/>
    <property type="match status" value="1"/>
</dbReference>
<evidence type="ECO:0000256" key="6">
    <source>
        <dbReference type="ARBA" id="ARBA00022989"/>
    </source>
</evidence>
<feature type="transmembrane region" description="Helical" evidence="8">
    <location>
        <begin position="313"/>
        <end position="341"/>
    </location>
</feature>
<evidence type="ECO:0000256" key="8">
    <source>
        <dbReference type="SAM" id="Phobius"/>
    </source>
</evidence>
<evidence type="ECO:0000256" key="3">
    <source>
        <dbReference type="ARBA" id="ARBA00022448"/>
    </source>
</evidence>
<dbReference type="InterPro" id="IPR011925">
    <property type="entry name" value="LolCE_TM"/>
</dbReference>
<name>A0ABU9SZX8_9ALTE</name>
<proteinExistence type="inferred from homology"/>
<keyword evidence="6 8" id="KW-1133">Transmembrane helix</keyword>
<feature type="domain" description="MacB-like periplasmic core" evidence="10">
    <location>
        <begin position="27"/>
        <end position="213"/>
    </location>
</feature>
<keyword evidence="11" id="KW-0449">Lipoprotein</keyword>
<feature type="transmembrane region" description="Helical" evidence="8">
    <location>
        <begin position="20"/>
        <end position="46"/>
    </location>
</feature>
<dbReference type="Proteomes" id="UP001461163">
    <property type="component" value="Unassembled WGS sequence"/>
</dbReference>
<evidence type="ECO:0000256" key="2">
    <source>
        <dbReference type="ARBA" id="ARBA00005236"/>
    </source>
</evidence>
<dbReference type="NCBIfam" id="NF008357">
    <property type="entry name" value="PRK11146.1"/>
    <property type="match status" value="1"/>
</dbReference>
<evidence type="ECO:0000256" key="5">
    <source>
        <dbReference type="ARBA" id="ARBA00022692"/>
    </source>
</evidence>
<evidence type="ECO:0000313" key="12">
    <source>
        <dbReference type="Proteomes" id="UP001461163"/>
    </source>
</evidence>
<reference evidence="11 12" key="1">
    <citation type="submission" date="2024-03" db="EMBL/GenBank/DDBJ databases">
        <title>Community enrichment and isolation of bacterial strains for fucoidan degradation.</title>
        <authorList>
            <person name="Sichert A."/>
        </authorList>
    </citation>
    <scope>NUCLEOTIDE SEQUENCE [LARGE SCALE GENOMIC DNA]</scope>
    <source>
        <strain evidence="11 12">AS12</strain>
    </source>
</reference>
<sequence>MNLIFQLAWRFRSSKQQNGYISFISASSTFGIALGCFVLILLLSVMNGFERELKDRLLSIIPHGELYAVSSQGISEWQKEVTALQSDPRIESVQPYTKATGMLQKGKKMKAIELVGIDTKYAENDGMLSSVPSEQWQAFSDNQQGVMLGAGAMAKLGITLGDKVKLLLPQLSDDLSIRAPKTLWLTVVGEVKIGGELDNHIGYMHLPLASETLGVTYGVQGLRFRYHDPFAAPMITREIGYGFPHEVYMSDWTRTQGHLYQDIQLVRVVVYITLILVIGVACFNIVSTLVMAVNEKQSEIAMLKTMGTTDSSIILIFMLQGLINGLIGTLIGLVCGILMALNLSSVAQGIERLTGFQFLSGDIYFINFLPSALKWHEVYITGFIAIALTLLATLYPARKAAKVNPATVLGH</sequence>